<organism evidence="2">
    <name type="scientific">Lepeophtheirus salmonis</name>
    <name type="common">Salmon louse</name>
    <name type="synonym">Caligus salmonis</name>
    <dbReference type="NCBI Taxonomy" id="72036"/>
    <lineage>
        <taxon>Eukaryota</taxon>
        <taxon>Metazoa</taxon>
        <taxon>Ecdysozoa</taxon>
        <taxon>Arthropoda</taxon>
        <taxon>Crustacea</taxon>
        <taxon>Multicrustacea</taxon>
        <taxon>Hexanauplia</taxon>
        <taxon>Copepoda</taxon>
        <taxon>Siphonostomatoida</taxon>
        <taxon>Caligidae</taxon>
        <taxon>Lepeophtheirus</taxon>
    </lineage>
</organism>
<evidence type="ECO:0000313" key="2">
    <source>
        <dbReference type="EMBL" id="CDW45633.1"/>
    </source>
</evidence>
<evidence type="ECO:0000256" key="1">
    <source>
        <dbReference type="SAM" id="Phobius"/>
    </source>
</evidence>
<feature type="non-terminal residue" evidence="2">
    <location>
        <position position="1"/>
    </location>
</feature>
<dbReference type="AlphaFoldDB" id="A0A0K2V514"/>
<keyword evidence="1" id="KW-0472">Membrane</keyword>
<name>A0A0K2V514_LEPSM</name>
<accession>A0A0K2V514</accession>
<reference evidence="2" key="1">
    <citation type="submission" date="2014-05" db="EMBL/GenBank/DDBJ databases">
        <authorList>
            <person name="Chronopoulou M."/>
        </authorList>
    </citation>
    <scope>NUCLEOTIDE SEQUENCE</scope>
    <source>
        <tissue evidence="2">Whole organism</tissue>
    </source>
</reference>
<protein>
    <submittedName>
        <fullName evidence="2">Uncharacterized protein</fullName>
    </submittedName>
</protein>
<proteinExistence type="predicted"/>
<feature type="transmembrane region" description="Helical" evidence="1">
    <location>
        <begin position="40"/>
        <end position="57"/>
    </location>
</feature>
<feature type="transmembrane region" description="Helical" evidence="1">
    <location>
        <begin position="6"/>
        <end position="28"/>
    </location>
</feature>
<dbReference type="EMBL" id="HACA01028272">
    <property type="protein sequence ID" value="CDW45633.1"/>
    <property type="molecule type" value="Transcribed_RNA"/>
</dbReference>
<sequence length="62" mass="7283">IPQPSLIIKLVSGWISRTIRTCLVHIIIYYSNKSEKSRVLLLNIQIYININYVYTYINTLVL</sequence>
<keyword evidence="1" id="KW-1133">Transmembrane helix</keyword>
<keyword evidence="1" id="KW-0812">Transmembrane</keyword>